<proteinExistence type="predicted"/>
<evidence type="ECO:0000313" key="1">
    <source>
        <dbReference type="EMBL" id="PHT49680.1"/>
    </source>
</evidence>
<dbReference type="AlphaFoldDB" id="A0A2G2WWW5"/>
<gene>
    <name evidence="1" type="ORF">CQW23_09427</name>
</gene>
<dbReference type="EMBL" id="MLFT02000004">
    <property type="protein sequence ID" value="PHT49680.1"/>
    <property type="molecule type" value="Genomic_DNA"/>
</dbReference>
<keyword evidence="2" id="KW-1185">Reference proteome</keyword>
<reference evidence="2" key="2">
    <citation type="journal article" date="2017" name="J. Anim. Genet.">
        <title>Multiple reference genome sequences of hot pepper reveal the massive evolution of plant disease resistance genes by retroduplication.</title>
        <authorList>
            <person name="Kim S."/>
            <person name="Park J."/>
            <person name="Yeom S.-I."/>
            <person name="Kim Y.-M."/>
            <person name="Seo E."/>
            <person name="Kim K.-T."/>
            <person name="Kim M.-S."/>
            <person name="Lee J.M."/>
            <person name="Cheong K."/>
            <person name="Shin H.-S."/>
            <person name="Kim S.-B."/>
            <person name="Han K."/>
            <person name="Lee J."/>
            <person name="Park M."/>
            <person name="Lee H.-A."/>
            <person name="Lee H.-Y."/>
            <person name="Lee Y."/>
            <person name="Oh S."/>
            <person name="Lee J.H."/>
            <person name="Choi E."/>
            <person name="Choi E."/>
            <person name="Lee S.E."/>
            <person name="Jeon J."/>
            <person name="Kim H."/>
            <person name="Choi G."/>
            <person name="Song H."/>
            <person name="Lee J."/>
            <person name="Lee S.-C."/>
            <person name="Kwon J.-K."/>
            <person name="Lee H.-Y."/>
            <person name="Koo N."/>
            <person name="Hong Y."/>
            <person name="Kim R.W."/>
            <person name="Kang W.-H."/>
            <person name="Huh J.H."/>
            <person name="Kang B.-C."/>
            <person name="Yang T.-J."/>
            <person name="Lee Y.-H."/>
            <person name="Bennetzen J.L."/>
            <person name="Choi D."/>
        </authorList>
    </citation>
    <scope>NUCLEOTIDE SEQUENCE [LARGE SCALE GENOMIC DNA]</scope>
    <source>
        <strain evidence="2">cv. PBC81</strain>
    </source>
</reference>
<organism evidence="1 2">
    <name type="scientific">Capsicum baccatum</name>
    <name type="common">Peruvian pepper</name>
    <dbReference type="NCBI Taxonomy" id="33114"/>
    <lineage>
        <taxon>Eukaryota</taxon>
        <taxon>Viridiplantae</taxon>
        <taxon>Streptophyta</taxon>
        <taxon>Embryophyta</taxon>
        <taxon>Tracheophyta</taxon>
        <taxon>Spermatophyta</taxon>
        <taxon>Magnoliopsida</taxon>
        <taxon>eudicotyledons</taxon>
        <taxon>Gunneridae</taxon>
        <taxon>Pentapetalae</taxon>
        <taxon>asterids</taxon>
        <taxon>lamiids</taxon>
        <taxon>Solanales</taxon>
        <taxon>Solanaceae</taxon>
        <taxon>Solanoideae</taxon>
        <taxon>Capsiceae</taxon>
        <taxon>Capsicum</taxon>
    </lineage>
</organism>
<dbReference type="STRING" id="33114.A0A2G2WWW5"/>
<evidence type="ECO:0000313" key="2">
    <source>
        <dbReference type="Proteomes" id="UP000224567"/>
    </source>
</evidence>
<sequence>MRDVVHDHGSKNVPLWTDQLNDVMEPDKVLEDMIMKDEETTSLVIEVMMEQDEPPIATSAEVQEFNNTQISFGHQSHNVVLKSIPPLDEPKAKGRRRNLVIDDNIKNGFWA</sequence>
<reference evidence="1 2" key="1">
    <citation type="journal article" date="2017" name="Genome Biol.">
        <title>New reference genome sequences of hot pepper reveal the massive evolution of plant disease-resistance genes by retroduplication.</title>
        <authorList>
            <person name="Kim S."/>
            <person name="Park J."/>
            <person name="Yeom S.I."/>
            <person name="Kim Y.M."/>
            <person name="Seo E."/>
            <person name="Kim K.T."/>
            <person name="Kim M.S."/>
            <person name="Lee J.M."/>
            <person name="Cheong K."/>
            <person name="Shin H.S."/>
            <person name="Kim S.B."/>
            <person name="Han K."/>
            <person name="Lee J."/>
            <person name="Park M."/>
            <person name="Lee H.A."/>
            <person name="Lee H.Y."/>
            <person name="Lee Y."/>
            <person name="Oh S."/>
            <person name="Lee J.H."/>
            <person name="Choi E."/>
            <person name="Choi E."/>
            <person name="Lee S.E."/>
            <person name="Jeon J."/>
            <person name="Kim H."/>
            <person name="Choi G."/>
            <person name="Song H."/>
            <person name="Lee J."/>
            <person name="Lee S.C."/>
            <person name="Kwon J.K."/>
            <person name="Lee H.Y."/>
            <person name="Koo N."/>
            <person name="Hong Y."/>
            <person name="Kim R.W."/>
            <person name="Kang W.H."/>
            <person name="Huh J.H."/>
            <person name="Kang B.C."/>
            <person name="Yang T.J."/>
            <person name="Lee Y.H."/>
            <person name="Bennetzen J.L."/>
            <person name="Choi D."/>
        </authorList>
    </citation>
    <scope>NUCLEOTIDE SEQUENCE [LARGE SCALE GENOMIC DNA]</scope>
    <source>
        <strain evidence="2">cv. PBC81</strain>
    </source>
</reference>
<accession>A0A2G2WWW5</accession>
<dbReference type="Proteomes" id="UP000224567">
    <property type="component" value="Unassembled WGS sequence"/>
</dbReference>
<name>A0A2G2WWW5_CAPBA</name>
<dbReference type="OrthoDB" id="10496530at2759"/>
<comment type="caution">
    <text evidence="1">The sequence shown here is derived from an EMBL/GenBank/DDBJ whole genome shotgun (WGS) entry which is preliminary data.</text>
</comment>
<protein>
    <submittedName>
        <fullName evidence="1">Uncharacterized protein</fullName>
    </submittedName>
</protein>